<sequence>MAKTLKDLALALLNATLILVALCLFLGWKLASKVESVSAEFSETVQVLAPIRDEAKGIRGELSALRGDLTTLMRENQVTDSQTAQNIQATLRRLNAVEQKLQTAQGRFTELAETPEVLIAQAIQTGANIASERVLSFKGCEPGA</sequence>
<evidence type="ECO:0000313" key="3">
    <source>
        <dbReference type="Proteomes" id="UP000597886"/>
    </source>
</evidence>
<feature type="coiled-coil region" evidence="1">
    <location>
        <begin position="87"/>
        <end position="114"/>
    </location>
</feature>
<evidence type="ECO:0000256" key="1">
    <source>
        <dbReference type="SAM" id="Coils"/>
    </source>
</evidence>
<reference evidence="2" key="1">
    <citation type="submission" date="2019-12" db="EMBL/GenBank/DDBJ databases">
        <title>Ruegeria JWLKs population differentiation of coral mucus and skeleton niches.</title>
        <authorList>
            <person name="Luo D."/>
        </authorList>
    </citation>
    <scope>NUCLEOTIDE SEQUENCE</scope>
    <source>
        <strain evidence="2">HKCCD6181</strain>
    </source>
</reference>
<organism evidence="2 3">
    <name type="scientific">Ruegeria atlantica</name>
    <dbReference type="NCBI Taxonomy" id="81569"/>
    <lineage>
        <taxon>Bacteria</taxon>
        <taxon>Pseudomonadati</taxon>
        <taxon>Pseudomonadota</taxon>
        <taxon>Alphaproteobacteria</taxon>
        <taxon>Rhodobacterales</taxon>
        <taxon>Roseobacteraceae</taxon>
        <taxon>Ruegeria</taxon>
    </lineage>
</organism>
<comment type="caution">
    <text evidence="2">The sequence shown here is derived from an EMBL/GenBank/DDBJ whole genome shotgun (WGS) entry which is preliminary data.</text>
</comment>
<evidence type="ECO:0000313" key="2">
    <source>
        <dbReference type="EMBL" id="NOE16796.1"/>
    </source>
</evidence>
<gene>
    <name evidence="2" type="ORF">GS634_01505</name>
</gene>
<dbReference type="EMBL" id="WVRA01000001">
    <property type="protein sequence ID" value="NOE16796.1"/>
    <property type="molecule type" value="Genomic_DNA"/>
</dbReference>
<dbReference type="AlphaFoldDB" id="A0AA91BZ31"/>
<dbReference type="RefSeq" id="WP_171328052.1">
    <property type="nucleotide sequence ID" value="NZ_WVRA01000001.1"/>
</dbReference>
<proteinExistence type="predicted"/>
<accession>A0AA91BZ31</accession>
<name>A0AA91BZ31_9RHOB</name>
<dbReference type="Proteomes" id="UP000597886">
    <property type="component" value="Unassembled WGS sequence"/>
</dbReference>
<keyword evidence="1" id="KW-0175">Coiled coil</keyword>
<protein>
    <submittedName>
        <fullName evidence="2">Uncharacterized protein</fullName>
    </submittedName>
</protein>